<comment type="caution">
    <text evidence="1">The sequence shown here is derived from an EMBL/GenBank/DDBJ whole genome shotgun (WGS) entry which is preliminary data.</text>
</comment>
<reference evidence="1 2" key="1">
    <citation type="journal article" date="2024" name="Plant Biotechnol. J.">
        <title>Genome and CRISPR/Cas9 system of a widespread forest tree (Populus alba) in the world.</title>
        <authorList>
            <person name="Liu Y.J."/>
            <person name="Jiang P.F."/>
            <person name="Han X.M."/>
            <person name="Li X.Y."/>
            <person name="Wang H.M."/>
            <person name="Wang Y.J."/>
            <person name="Wang X.X."/>
            <person name="Zeng Q.Y."/>
        </authorList>
    </citation>
    <scope>NUCLEOTIDE SEQUENCE [LARGE SCALE GENOMIC DNA]</scope>
    <source>
        <strain evidence="2">cv. PAL-ZL1</strain>
    </source>
</reference>
<accession>A0ACC4D389</accession>
<dbReference type="Proteomes" id="UP000309997">
    <property type="component" value="Unassembled WGS sequence"/>
</dbReference>
<organism evidence="1 2">
    <name type="scientific">Populus alba</name>
    <name type="common">White poplar</name>
    <dbReference type="NCBI Taxonomy" id="43335"/>
    <lineage>
        <taxon>Eukaryota</taxon>
        <taxon>Viridiplantae</taxon>
        <taxon>Streptophyta</taxon>
        <taxon>Embryophyta</taxon>
        <taxon>Tracheophyta</taxon>
        <taxon>Spermatophyta</taxon>
        <taxon>Magnoliopsida</taxon>
        <taxon>eudicotyledons</taxon>
        <taxon>Gunneridae</taxon>
        <taxon>Pentapetalae</taxon>
        <taxon>rosids</taxon>
        <taxon>fabids</taxon>
        <taxon>Malpighiales</taxon>
        <taxon>Salicaceae</taxon>
        <taxon>Saliceae</taxon>
        <taxon>Populus</taxon>
    </lineage>
</organism>
<protein>
    <submittedName>
        <fullName evidence="1">Uncharacterized protein</fullName>
    </submittedName>
</protein>
<gene>
    <name evidence="1" type="ORF">D5086_002580</name>
</gene>
<name>A0ACC4D389_POPAL</name>
<keyword evidence="2" id="KW-1185">Reference proteome</keyword>
<evidence type="ECO:0000313" key="1">
    <source>
        <dbReference type="EMBL" id="KAL3611560.1"/>
    </source>
</evidence>
<evidence type="ECO:0000313" key="2">
    <source>
        <dbReference type="Proteomes" id="UP000309997"/>
    </source>
</evidence>
<sequence length="77" mass="8363">MFLFSYFVMSIELLNALHQIDAYTIWQVQVNDFSPMSEAGDRVETGGSALIDEATGSEANGLALIAVSKGVFLDFLS</sequence>
<dbReference type="EMBL" id="RCHU02000001">
    <property type="protein sequence ID" value="KAL3611560.1"/>
    <property type="molecule type" value="Genomic_DNA"/>
</dbReference>
<proteinExistence type="predicted"/>